<protein>
    <submittedName>
        <fullName evidence="1">Uncharacterized protein</fullName>
    </submittedName>
</protein>
<evidence type="ECO:0000313" key="1">
    <source>
        <dbReference type="EMBL" id="KWV84329.1"/>
    </source>
</evidence>
<sequence length="105" mass="11177">MEPADGAASAFGVRITLEHVGGEVLGTWVVNGVHADRLRAVVLRDVYSAAQAHFQAGTGTTTTAKEVDNDLIVLRVEAKSVLGFEIVRVFLLFCGHTRSSPIGDN</sequence>
<dbReference type="AlphaFoldDB" id="A0A120G5L6"/>
<organism evidence="1 2">
    <name type="scientific">Pseudomonas fluorescens</name>
    <dbReference type="NCBI Taxonomy" id="294"/>
    <lineage>
        <taxon>Bacteria</taxon>
        <taxon>Pseudomonadati</taxon>
        <taxon>Pseudomonadota</taxon>
        <taxon>Gammaproteobacteria</taxon>
        <taxon>Pseudomonadales</taxon>
        <taxon>Pseudomonadaceae</taxon>
        <taxon>Pseudomonas</taxon>
    </lineage>
</organism>
<name>A0A120G5L6_PSEFL</name>
<gene>
    <name evidence="1" type="ORF">PFLmoz3_06015</name>
</gene>
<dbReference type="Proteomes" id="UP000061348">
    <property type="component" value="Unassembled WGS sequence"/>
</dbReference>
<proteinExistence type="predicted"/>
<dbReference type="EMBL" id="LCYA01000220">
    <property type="protein sequence ID" value="KWV84329.1"/>
    <property type="molecule type" value="Genomic_DNA"/>
</dbReference>
<evidence type="ECO:0000313" key="2">
    <source>
        <dbReference type="Proteomes" id="UP000061348"/>
    </source>
</evidence>
<accession>A0A120G5L6</accession>
<comment type="caution">
    <text evidence="1">The sequence shown here is derived from an EMBL/GenBank/DDBJ whole genome shotgun (WGS) entry which is preliminary data.</text>
</comment>
<reference evidence="1 2" key="1">
    <citation type="submission" date="2015-05" db="EMBL/GenBank/DDBJ databases">
        <title>A genomic and transcriptomic approach to investigate the blue pigment phenotype in Pseudomonas fluorescens.</title>
        <authorList>
            <person name="Andreani N.A."/>
            <person name="Cardazzo B."/>
        </authorList>
    </citation>
    <scope>NUCLEOTIDE SEQUENCE [LARGE SCALE GENOMIC DNA]</scope>
    <source>
        <strain evidence="1 2">Ps_22</strain>
    </source>
</reference>